<feature type="region of interest" description="Disordered" evidence="1">
    <location>
        <begin position="70"/>
        <end position="98"/>
    </location>
</feature>
<evidence type="ECO:0000313" key="2">
    <source>
        <dbReference type="EMBL" id="KAK5882789.1"/>
    </source>
</evidence>
<gene>
    <name evidence="2" type="ORF">CesoFtcFv8_021338</name>
</gene>
<dbReference type="EMBL" id="JAULUE010002062">
    <property type="protein sequence ID" value="KAK5882789.1"/>
    <property type="molecule type" value="Genomic_DNA"/>
</dbReference>
<reference evidence="2 3" key="1">
    <citation type="journal article" date="2023" name="Mol. Biol. Evol.">
        <title>Genomics of Secondarily Temperate Adaptation in the Only Non-Antarctic Icefish.</title>
        <authorList>
            <person name="Rivera-Colon A.G."/>
            <person name="Rayamajhi N."/>
            <person name="Minhas B.F."/>
            <person name="Madrigal G."/>
            <person name="Bilyk K.T."/>
            <person name="Yoon V."/>
            <person name="Hune M."/>
            <person name="Gregory S."/>
            <person name="Cheng C.H.C."/>
            <person name="Catchen J.M."/>
        </authorList>
    </citation>
    <scope>NUCLEOTIDE SEQUENCE [LARGE SCALE GENOMIC DNA]</scope>
    <source>
        <strain evidence="2">JC2023a</strain>
    </source>
</reference>
<protein>
    <submittedName>
        <fullName evidence="2">Uncharacterized protein</fullName>
    </submittedName>
</protein>
<sequence>MHCRKKAGGNIRSPLRFRGELTMAGECTESQPSACFVRVMITEVFKAAHNYSCCFGNSSVICAAGASAARGRTDTTERHWNSVSKQEEERSPARHSRNQRNCWICKEIPS</sequence>
<name>A0AAN8GMR2_9TELE</name>
<evidence type="ECO:0000256" key="1">
    <source>
        <dbReference type="SAM" id="MobiDB-lite"/>
    </source>
</evidence>
<comment type="caution">
    <text evidence="2">The sequence shown here is derived from an EMBL/GenBank/DDBJ whole genome shotgun (WGS) entry which is preliminary data.</text>
</comment>
<accession>A0AAN8GMR2</accession>
<feature type="compositionally biased region" description="Basic and acidic residues" evidence="1">
    <location>
        <begin position="71"/>
        <end position="92"/>
    </location>
</feature>
<dbReference type="Proteomes" id="UP001335648">
    <property type="component" value="Unassembled WGS sequence"/>
</dbReference>
<keyword evidence="3" id="KW-1185">Reference proteome</keyword>
<proteinExistence type="predicted"/>
<dbReference type="AlphaFoldDB" id="A0AAN8GMR2"/>
<evidence type="ECO:0000313" key="3">
    <source>
        <dbReference type="Proteomes" id="UP001335648"/>
    </source>
</evidence>
<organism evidence="2 3">
    <name type="scientific">Champsocephalus esox</name>
    <name type="common">pike icefish</name>
    <dbReference type="NCBI Taxonomy" id="159716"/>
    <lineage>
        <taxon>Eukaryota</taxon>
        <taxon>Metazoa</taxon>
        <taxon>Chordata</taxon>
        <taxon>Craniata</taxon>
        <taxon>Vertebrata</taxon>
        <taxon>Euteleostomi</taxon>
        <taxon>Actinopterygii</taxon>
        <taxon>Neopterygii</taxon>
        <taxon>Teleostei</taxon>
        <taxon>Neoteleostei</taxon>
        <taxon>Acanthomorphata</taxon>
        <taxon>Eupercaria</taxon>
        <taxon>Perciformes</taxon>
        <taxon>Notothenioidei</taxon>
        <taxon>Channichthyidae</taxon>
        <taxon>Champsocephalus</taxon>
    </lineage>
</organism>